<organism evidence="1 2">
    <name type="scientific">Azospirillum isscasi</name>
    <dbReference type="NCBI Taxonomy" id="3053926"/>
    <lineage>
        <taxon>Bacteria</taxon>
        <taxon>Pseudomonadati</taxon>
        <taxon>Pseudomonadota</taxon>
        <taxon>Alphaproteobacteria</taxon>
        <taxon>Rhodospirillales</taxon>
        <taxon>Azospirillaceae</taxon>
        <taxon>Azospirillum</taxon>
    </lineage>
</organism>
<evidence type="ECO:0000313" key="1">
    <source>
        <dbReference type="EMBL" id="MDQ2104351.1"/>
    </source>
</evidence>
<sequence>MRLQTLRFPARLPAPALKTWHALGRYAAGLGLRGVEVAGKLGLYVIAARSLGVHEAGLFFLCLTWIGLASTVARLGLERAVTRHIAAELAVGQGRAAGRAL</sequence>
<dbReference type="EMBL" id="JAUJFI010000082">
    <property type="protein sequence ID" value="MDQ2104351.1"/>
    <property type="molecule type" value="Genomic_DNA"/>
</dbReference>
<accession>A0ABU0WJL1</accession>
<comment type="caution">
    <text evidence="1">The sequence shown here is derived from an EMBL/GenBank/DDBJ whole genome shotgun (WGS) entry which is preliminary data.</text>
</comment>
<feature type="non-terminal residue" evidence="1">
    <location>
        <position position="101"/>
    </location>
</feature>
<protein>
    <submittedName>
        <fullName evidence="1">Uncharacterized protein</fullName>
    </submittedName>
</protein>
<dbReference type="Proteomes" id="UP001227317">
    <property type="component" value="Unassembled WGS sequence"/>
</dbReference>
<gene>
    <name evidence="1" type="ORF">QSG27_16750</name>
</gene>
<keyword evidence="2" id="KW-1185">Reference proteome</keyword>
<reference evidence="1 2" key="1">
    <citation type="submission" date="2023-06" db="EMBL/GenBank/DDBJ databases">
        <title>Azospirillum isscasensis sp.nov, a bacterium isolated from rhizosphere soil of rice.</title>
        <authorList>
            <person name="Wang H."/>
        </authorList>
    </citation>
    <scope>NUCLEOTIDE SEQUENCE [LARGE SCALE GENOMIC DNA]</scope>
    <source>
        <strain evidence="1 2">C340-1</strain>
    </source>
</reference>
<proteinExistence type="predicted"/>
<name>A0ABU0WJL1_9PROT</name>
<evidence type="ECO:0000313" key="2">
    <source>
        <dbReference type="Proteomes" id="UP001227317"/>
    </source>
</evidence>